<evidence type="ECO:0000313" key="2">
    <source>
        <dbReference type="Proteomes" id="UP001156627"/>
    </source>
</evidence>
<dbReference type="PANTHER" id="PTHR14136:SF17">
    <property type="entry name" value="BTB_POZ DOMAIN-CONTAINING PROTEIN KCTD9"/>
    <property type="match status" value="1"/>
</dbReference>
<dbReference type="InterPro" id="IPR051082">
    <property type="entry name" value="Pentapeptide-BTB/POZ_domain"/>
</dbReference>
<dbReference type="EMBL" id="BSOA01000010">
    <property type="protein sequence ID" value="GLQ87689.1"/>
    <property type="molecule type" value="Genomic_DNA"/>
</dbReference>
<name>A0ABQ5X7V5_9GAMM</name>
<evidence type="ECO:0000313" key="1">
    <source>
        <dbReference type="EMBL" id="GLQ87689.1"/>
    </source>
</evidence>
<dbReference type="SUPFAM" id="SSF141571">
    <property type="entry name" value="Pentapeptide repeat-like"/>
    <property type="match status" value="3"/>
</dbReference>
<dbReference type="InterPro" id="IPR001646">
    <property type="entry name" value="5peptide_repeat"/>
</dbReference>
<dbReference type="Gene3D" id="2.160.20.80">
    <property type="entry name" value="E3 ubiquitin-protein ligase SopA"/>
    <property type="match status" value="4"/>
</dbReference>
<keyword evidence="2" id="KW-1185">Reference proteome</keyword>
<dbReference type="PANTHER" id="PTHR14136">
    <property type="entry name" value="BTB_POZ DOMAIN-CONTAINING PROTEIN KCTD9"/>
    <property type="match status" value="1"/>
</dbReference>
<sequence>MQSIDREETSAAPQADFALMFQGKYKLSMRVTPRRQYLSGSKDSPIVGFTTSPTQAMTFALYFAMDTGGGAAPGVILQVTPEQGDVPLPGGFIKVAGLKDDVQAMNTVLYPGQATMFDPDFLSEGSVRLRHRQANRYLMARTPKGDAQMTFWLPPLGRFDDEPWQLDVVQLWNHQTMKGSDLRYVRALRYVCGESKDLSFEAARLQQADFSGARLIRANFTKADCEAAHFDHARINDADFTGAVIAKASFDGVDASGAKFPNATFSKDSFGDQTGLHGASFEKATLTGAKFEQCILPHANFKEAKLAGASLLEATLRNADLSGAVLNGAKLDGADAGGASFVKCKMTGASLSKVKLAGANFKEATLTRACFKEAEFTLPESIKQPVDFTGATLLEIDFSGCDLRKATISGRPEFHKEKNAKPDETTRRALFCGAEVPLAVIGEVSWRMLDLSGAKIHGRPKSMKKFNAEYTIFPDNFDVKEETDLTGAKFKFARMVGIVLSKVTSEAESEKEETYPDFTGADLQRADLSEAFLEHAIFTSAVMHGVNLTGAQLSYATFESARLDTIQHATAGILRAELSYANLTNAKFSQAYLNKGGGADGANLSSAIFHGNKATVSNATLHGSIFSNAYLAGVDFSSAKAMDDINFAGACLLNCKFNNTSLQRAVFTGACLLGADFTEANLSGASMSGAVIAAASQTNKLKVINIFLNPRELDYGLTKIAKKSTNERTVCPSTQNGPCEESAWNRVTGLKEWTYKKQG</sequence>
<proteinExistence type="predicted"/>
<gene>
    <name evidence="1" type="ORF">GCM10007898_12560</name>
</gene>
<comment type="caution">
    <text evidence="1">The sequence shown here is derived from an EMBL/GenBank/DDBJ whole genome shotgun (WGS) entry which is preliminary data.</text>
</comment>
<organism evidence="1 2">
    <name type="scientific">Dyella flagellata</name>
    <dbReference type="NCBI Taxonomy" id="1867833"/>
    <lineage>
        <taxon>Bacteria</taxon>
        <taxon>Pseudomonadati</taxon>
        <taxon>Pseudomonadota</taxon>
        <taxon>Gammaproteobacteria</taxon>
        <taxon>Lysobacterales</taxon>
        <taxon>Rhodanobacteraceae</taxon>
        <taxon>Dyella</taxon>
    </lineage>
</organism>
<reference evidence="2" key="1">
    <citation type="journal article" date="2019" name="Int. J. Syst. Evol. Microbiol.">
        <title>The Global Catalogue of Microorganisms (GCM) 10K type strain sequencing project: providing services to taxonomists for standard genome sequencing and annotation.</title>
        <authorList>
            <consortium name="The Broad Institute Genomics Platform"/>
            <consortium name="The Broad Institute Genome Sequencing Center for Infectious Disease"/>
            <person name="Wu L."/>
            <person name="Ma J."/>
        </authorList>
    </citation>
    <scope>NUCLEOTIDE SEQUENCE [LARGE SCALE GENOMIC DNA]</scope>
    <source>
        <strain evidence="2">NBRC 111981</strain>
    </source>
</reference>
<dbReference type="Pfam" id="PF00805">
    <property type="entry name" value="Pentapeptide"/>
    <property type="match status" value="5"/>
</dbReference>
<evidence type="ECO:0008006" key="3">
    <source>
        <dbReference type="Google" id="ProtNLM"/>
    </source>
</evidence>
<protein>
    <recommendedName>
        <fullName evidence="3">Pentapeptide repeat-containing protein</fullName>
    </recommendedName>
</protein>
<accession>A0ABQ5X7V5</accession>
<dbReference type="Proteomes" id="UP001156627">
    <property type="component" value="Unassembled WGS sequence"/>
</dbReference>